<evidence type="ECO:0000256" key="6">
    <source>
        <dbReference type="ARBA" id="ARBA00022781"/>
    </source>
</evidence>
<comment type="subunit">
    <text evidence="13">F-type ATPases have 2 components, F(1) - the catalytic core - and F(0) - the membrane proton channel. F(1) has five subunits: alpha(3), beta(3), gamma(1), delta(1), epsilon(1). F(0) has three main subunits: a(1), b(2) and c(10-14). The alpha and beta chains form an alternating ring which encloses part of the gamma chain. F(1) is attached to F(0) by a central stalk formed by the gamma and epsilon chains, while a peripheral stalk is formed by the delta and b chains.</text>
</comment>
<keyword evidence="6 13" id="KW-0375">Hydrogen ion transport</keyword>
<dbReference type="Proteomes" id="UP000010420">
    <property type="component" value="Unassembled WGS sequence"/>
</dbReference>
<dbReference type="AlphaFoldDB" id="L1QI87"/>
<dbReference type="PANTHER" id="PTHR33445">
    <property type="entry name" value="ATP SYNTHASE SUBUNIT B', CHLOROPLASTIC"/>
    <property type="match status" value="1"/>
</dbReference>
<comment type="caution">
    <text evidence="16">The sequence shown here is derived from an EMBL/GenBank/DDBJ whole genome shotgun (WGS) entry which is preliminary data.</text>
</comment>
<comment type="function">
    <text evidence="11 13">F(1)F(0) ATP synthase produces ATP from ADP in the presence of a proton or sodium gradient. F-type ATPases consist of two structural domains, F(1) containing the extramembraneous catalytic core and F(0) containing the membrane proton channel, linked together by a central stalk and a peripheral stalk. During catalysis, ATP synthesis in the catalytic domain of F(1) is coupled via a rotary mechanism of the central stalk subunits to proton translocation.</text>
</comment>
<name>L1QI87_9CLOT</name>
<dbReference type="GO" id="GO:0045259">
    <property type="term" value="C:proton-transporting ATP synthase complex"/>
    <property type="evidence" value="ECO:0007669"/>
    <property type="project" value="UniProtKB-KW"/>
</dbReference>
<dbReference type="CDD" id="cd06503">
    <property type="entry name" value="ATP-synt_Fo_b"/>
    <property type="match status" value="1"/>
</dbReference>
<dbReference type="InterPro" id="IPR005864">
    <property type="entry name" value="ATP_synth_F0_bsu_bac"/>
</dbReference>
<keyword evidence="17" id="KW-1185">Reference proteome</keyword>
<comment type="function">
    <text evidence="13">Component of the F(0) channel, it forms part of the peripheral stalk, linking F(1) to F(0).</text>
</comment>
<dbReference type="InterPro" id="IPR002146">
    <property type="entry name" value="ATP_synth_b/b'su_bac/chlpt"/>
</dbReference>
<keyword evidence="3 13" id="KW-1003">Cell membrane</keyword>
<keyword evidence="8 13" id="KW-0406">Ion transport</keyword>
<reference evidence="16 17" key="1">
    <citation type="submission" date="2012-05" db="EMBL/GenBank/DDBJ databases">
        <authorList>
            <person name="Weinstock G."/>
            <person name="Sodergren E."/>
            <person name="Lobos E.A."/>
            <person name="Fulton L."/>
            <person name="Fulton R."/>
            <person name="Courtney L."/>
            <person name="Fronick C."/>
            <person name="O'Laughlin M."/>
            <person name="Godfrey J."/>
            <person name="Wilson R.M."/>
            <person name="Miner T."/>
            <person name="Farmer C."/>
            <person name="Delehaunty K."/>
            <person name="Cordes M."/>
            <person name="Minx P."/>
            <person name="Tomlinson C."/>
            <person name="Chen J."/>
            <person name="Wollam A."/>
            <person name="Pepin K.H."/>
            <person name="Bhonagiri V."/>
            <person name="Zhang X."/>
            <person name="Suruliraj S."/>
            <person name="Warren W."/>
            <person name="Mitreva M."/>
            <person name="Mardis E.R."/>
            <person name="Wilson R.K."/>
        </authorList>
    </citation>
    <scope>NUCLEOTIDE SEQUENCE [LARGE SCALE GENOMIC DNA]</scope>
    <source>
        <strain evidence="16 17">DSM 1785</strain>
    </source>
</reference>
<feature type="transmembrane region" description="Helical" evidence="13">
    <location>
        <begin position="6"/>
        <end position="27"/>
    </location>
</feature>
<dbReference type="InterPro" id="IPR028987">
    <property type="entry name" value="ATP_synth_B-like_membr_sf"/>
</dbReference>
<evidence type="ECO:0000256" key="12">
    <source>
        <dbReference type="ARBA" id="ARBA00037847"/>
    </source>
</evidence>
<evidence type="ECO:0000256" key="8">
    <source>
        <dbReference type="ARBA" id="ARBA00023065"/>
    </source>
</evidence>
<evidence type="ECO:0000256" key="11">
    <source>
        <dbReference type="ARBA" id="ARBA00025198"/>
    </source>
</evidence>
<comment type="subcellular location">
    <subcellularLocation>
        <location evidence="13">Cell membrane</location>
        <topology evidence="13">Single-pass membrane protein</topology>
    </subcellularLocation>
    <subcellularLocation>
        <location evidence="12">Endomembrane system</location>
        <topology evidence="12">Single-pass membrane protein</topology>
    </subcellularLocation>
</comment>
<dbReference type="InterPro" id="IPR050059">
    <property type="entry name" value="ATP_synthase_B_chain"/>
</dbReference>
<evidence type="ECO:0000256" key="3">
    <source>
        <dbReference type="ARBA" id="ARBA00022475"/>
    </source>
</evidence>
<keyword evidence="4 13" id="KW-0138">CF(0)</keyword>
<accession>L1QI87</accession>
<sequence length="159" mass="18538">MEFNLGIMLATVVNFLILLFGLKYFFFEKVRLIIEARENEIVDKLDNADEGLEKARTLAINNERLLSKAREEGKAITEEHKRRAEKIYEEIVDEAKSEANLIIERAKVEIEREKEKAEFQLKKEAIDLAVELSKKVIEKNIDEEKNRQLIDEFISEVGN</sequence>
<dbReference type="eggNOG" id="COG0711">
    <property type="taxonomic scope" value="Bacteria"/>
</dbReference>
<dbReference type="HAMAP" id="MF_01398">
    <property type="entry name" value="ATP_synth_b_bprime"/>
    <property type="match status" value="1"/>
</dbReference>
<keyword evidence="9 13" id="KW-0472">Membrane</keyword>
<evidence type="ECO:0000256" key="7">
    <source>
        <dbReference type="ARBA" id="ARBA00022989"/>
    </source>
</evidence>
<dbReference type="Pfam" id="PF00430">
    <property type="entry name" value="ATP-synt_B"/>
    <property type="match status" value="1"/>
</dbReference>
<dbReference type="NCBIfam" id="NF009992">
    <property type="entry name" value="PRK13461.1"/>
    <property type="match status" value="1"/>
</dbReference>
<evidence type="ECO:0000256" key="10">
    <source>
        <dbReference type="ARBA" id="ARBA00023310"/>
    </source>
</evidence>
<keyword evidence="7 13" id="KW-1133">Transmembrane helix</keyword>
<feature type="coiled-coil region" evidence="15">
    <location>
        <begin position="96"/>
        <end position="127"/>
    </location>
</feature>
<dbReference type="EMBL" id="AMEZ01000033">
    <property type="protein sequence ID" value="EKY27661.1"/>
    <property type="molecule type" value="Genomic_DNA"/>
</dbReference>
<dbReference type="Gene3D" id="1.20.5.620">
    <property type="entry name" value="F1F0 ATP synthase subunit B, membrane domain"/>
    <property type="match status" value="1"/>
</dbReference>
<gene>
    <name evidence="13" type="primary">atpF</name>
    <name evidence="16" type="ORF">HMPREF0216_01304</name>
</gene>
<dbReference type="GO" id="GO:0005886">
    <property type="term" value="C:plasma membrane"/>
    <property type="evidence" value="ECO:0007669"/>
    <property type="project" value="UniProtKB-SubCell"/>
</dbReference>
<evidence type="ECO:0000256" key="1">
    <source>
        <dbReference type="ARBA" id="ARBA00005513"/>
    </source>
</evidence>
<evidence type="ECO:0000256" key="9">
    <source>
        <dbReference type="ARBA" id="ARBA00023136"/>
    </source>
</evidence>
<evidence type="ECO:0000256" key="13">
    <source>
        <dbReference type="HAMAP-Rule" id="MF_01398"/>
    </source>
</evidence>
<evidence type="ECO:0000256" key="14">
    <source>
        <dbReference type="RuleBase" id="RU003848"/>
    </source>
</evidence>
<dbReference type="NCBIfam" id="TIGR01144">
    <property type="entry name" value="ATP_synt_b"/>
    <property type="match status" value="1"/>
</dbReference>
<dbReference type="OrthoDB" id="9795863at2"/>
<evidence type="ECO:0000256" key="15">
    <source>
        <dbReference type="SAM" id="Coils"/>
    </source>
</evidence>
<dbReference type="GO" id="GO:0012505">
    <property type="term" value="C:endomembrane system"/>
    <property type="evidence" value="ECO:0007669"/>
    <property type="project" value="UniProtKB-SubCell"/>
</dbReference>
<keyword evidence="5 13" id="KW-0812">Transmembrane</keyword>
<dbReference type="HOGENOM" id="CLU_079215_4_0_9"/>
<keyword evidence="10 13" id="KW-0066">ATP synthesis</keyword>
<dbReference type="RefSeq" id="WP_005212403.1">
    <property type="nucleotide sequence ID" value="NZ_KB291625.1"/>
</dbReference>
<dbReference type="GO" id="GO:0046933">
    <property type="term" value="F:proton-transporting ATP synthase activity, rotational mechanism"/>
    <property type="evidence" value="ECO:0007669"/>
    <property type="project" value="UniProtKB-UniRule"/>
</dbReference>
<evidence type="ECO:0000313" key="16">
    <source>
        <dbReference type="EMBL" id="EKY27661.1"/>
    </source>
</evidence>
<organism evidence="16 17">
    <name type="scientific">Clostridium celatum DSM 1785</name>
    <dbReference type="NCBI Taxonomy" id="545697"/>
    <lineage>
        <taxon>Bacteria</taxon>
        <taxon>Bacillati</taxon>
        <taxon>Bacillota</taxon>
        <taxon>Clostridia</taxon>
        <taxon>Eubacteriales</taxon>
        <taxon>Clostridiaceae</taxon>
        <taxon>Clostridium</taxon>
    </lineage>
</organism>
<evidence type="ECO:0000256" key="4">
    <source>
        <dbReference type="ARBA" id="ARBA00022547"/>
    </source>
</evidence>
<dbReference type="PATRIC" id="fig|545697.3.peg.1283"/>
<dbReference type="GO" id="GO:0046961">
    <property type="term" value="F:proton-transporting ATPase activity, rotational mechanism"/>
    <property type="evidence" value="ECO:0007669"/>
    <property type="project" value="TreeGrafter"/>
</dbReference>
<keyword evidence="2 13" id="KW-0813">Transport</keyword>
<dbReference type="STRING" id="545697.HMPREF0216_01304"/>
<keyword evidence="15" id="KW-0175">Coiled coil</keyword>
<dbReference type="SUPFAM" id="SSF81573">
    <property type="entry name" value="F1F0 ATP synthase subunit B, membrane domain"/>
    <property type="match status" value="1"/>
</dbReference>
<evidence type="ECO:0000256" key="5">
    <source>
        <dbReference type="ARBA" id="ARBA00022692"/>
    </source>
</evidence>
<dbReference type="PANTHER" id="PTHR33445:SF1">
    <property type="entry name" value="ATP SYNTHASE SUBUNIT B"/>
    <property type="match status" value="1"/>
</dbReference>
<comment type="similarity">
    <text evidence="1 13 14">Belongs to the ATPase B chain family.</text>
</comment>
<protein>
    <recommendedName>
        <fullName evidence="13">ATP synthase subunit b</fullName>
    </recommendedName>
    <alternativeName>
        <fullName evidence="13">ATP synthase F(0) sector subunit b</fullName>
    </alternativeName>
    <alternativeName>
        <fullName evidence="13">ATPase subunit I</fullName>
    </alternativeName>
    <alternativeName>
        <fullName evidence="13">F-type ATPase subunit b</fullName>
        <shortName evidence="13">F-ATPase subunit b</shortName>
    </alternativeName>
</protein>
<evidence type="ECO:0000313" key="17">
    <source>
        <dbReference type="Proteomes" id="UP000010420"/>
    </source>
</evidence>
<proteinExistence type="inferred from homology"/>
<evidence type="ECO:0000256" key="2">
    <source>
        <dbReference type="ARBA" id="ARBA00022448"/>
    </source>
</evidence>